<proteinExistence type="predicted"/>
<evidence type="ECO:0000313" key="2">
    <source>
        <dbReference type="EnsemblPlants" id="OMERI02G19590.1"/>
    </source>
</evidence>
<organism evidence="2">
    <name type="scientific">Oryza meridionalis</name>
    <dbReference type="NCBI Taxonomy" id="40149"/>
    <lineage>
        <taxon>Eukaryota</taxon>
        <taxon>Viridiplantae</taxon>
        <taxon>Streptophyta</taxon>
        <taxon>Embryophyta</taxon>
        <taxon>Tracheophyta</taxon>
        <taxon>Spermatophyta</taxon>
        <taxon>Magnoliopsida</taxon>
        <taxon>Liliopsida</taxon>
        <taxon>Poales</taxon>
        <taxon>Poaceae</taxon>
        <taxon>BOP clade</taxon>
        <taxon>Oryzoideae</taxon>
        <taxon>Oryzeae</taxon>
        <taxon>Oryzinae</taxon>
        <taxon>Oryza</taxon>
    </lineage>
</organism>
<reference evidence="2" key="1">
    <citation type="submission" date="2015-04" db="UniProtKB">
        <authorList>
            <consortium name="EnsemblPlants"/>
        </authorList>
    </citation>
    <scope>IDENTIFICATION</scope>
</reference>
<dbReference type="EnsemblPlants" id="OMERI02G19590.1">
    <property type="protein sequence ID" value="OMERI02G19590.1"/>
    <property type="gene ID" value="OMERI02G19590"/>
</dbReference>
<evidence type="ECO:0000256" key="1">
    <source>
        <dbReference type="SAM" id="MobiDB-lite"/>
    </source>
</evidence>
<protein>
    <submittedName>
        <fullName evidence="2">Uncharacterized protein</fullName>
    </submittedName>
</protein>
<sequence length="108" mass="11520">MDLVAMIEVLPVPKPQRSVLEHDEPSTYGEQEEPKESAGRQQDGMGSSVGATIFYCVALSMVIVMTQLPPTEADSVAAAEFASSDLKADKLTSRKLMGAASLAIYMAI</sequence>
<evidence type="ECO:0000313" key="3">
    <source>
        <dbReference type="Proteomes" id="UP000008021"/>
    </source>
</evidence>
<feature type="region of interest" description="Disordered" evidence="1">
    <location>
        <begin position="15"/>
        <end position="46"/>
    </location>
</feature>
<accession>A0A0E0CLP7</accession>
<reference evidence="2" key="2">
    <citation type="submission" date="2018-05" db="EMBL/GenBank/DDBJ databases">
        <title>OmerRS3 (Oryza meridionalis Reference Sequence Version 3).</title>
        <authorList>
            <person name="Zhang J."/>
            <person name="Kudrna D."/>
            <person name="Lee S."/>
            <person name="Talag J."/>
            <person name="Welchert J."/>
            <person name="Wing R.A."/>
        </authorList>
    </citation>
    <scope>NUCLEOTIDE SEQUENCE [LARGE SCALE GENOMIC DNA]</scope>
    <source>
        <strain evidence="2">cv. OR44</strain>
    </source>
</reference>
<keyword evidence="3" id="KW-1185">Reference proteome</keyword>
<dbReference type="Gramene" id="OMERI02G19590.1">
    <property type="protein sequence ID" value="OMERI02G19590.1"/>
    <property type="gene ID" value="OMERI02G19590"/>
</dbReference>
<dbReference type="AlphaFoldDB" id="A0A0E0CLP7"/>
<name>A0A0E0CLP7_9ORYZ</name>
<dbReference type="HOGENOM" id="CLU_2201174_0_0_1"/>
<dbReference type="Proteomes" id="UP000008021">
    <property type="component" value="Chromosome 2"/>
</dbReference>